<evidence type="ECO:0000313" key="1">
    <source>
        <dbReference type="EMBL" id="KKN51266.1"/>
    </source>
</evidence>
<protein>
    <submittedName>
        <fullName evidence="1">Uncharacterized protein</fullName>
    </submittedName>
</protein>
<organism evidence="1">
    <name type="scientific">marine sediment metagenome</name>
    <dbReference type="NCBI Taxonomy" id="412755"/>
    <lineage>
        <taxon>unclassified sequences</taxon>
        <taxon>metagenomes</taxon>
        <taxon>ecological metagenomes</taxon>
    </lineage>
</organism>
<name>A0A0F9TQC4_9ZZZZ</name>
<gene>
    <name evidence="1" type="ORF">LCGC14_0624270</name>
</gene>
<reference evidence="1" key="1">
    <citation type="journal article" date="2015" name="Nature">
        <title>Complex archaea that bridge the gap between prokaryotes and eukaryotes.</title>
        <authorList>
            <person name="Spang A."/>
            <person name="Saw J.H."/>
            <person name="Jorgensen S.L."/>
            <person name="Zaremba-Niedzwiedzka K."/>
            <person name="Martijn J."/>
            <person name="Lind A.E."/>
            <person name="van Eijk R."/>
            <person name="Schleper C."/>
            <person name="Guy L."/>
            <person name="Ettema T.J."/>
        </authorList>
    </citation>
    <scope>NUCLEOTIDE SEQUENCE</scope>
</reference>
<dbReference type="EMBL" id="LAZR01001070">
    <property type="protein sequence ID" value="KKN51266.1"/>
    <property type="molecule type" value="Genomic_DNA"/>
</dbReference>
<dbReference type="AlphaFoldDB" id="A0A0F9TQC4"/>
<proteinExistence type="predicted"/>
<accession>A0A0F9TQC4</accession>
<sequence>MKAPQSDFEEIAKSKQFDGAGTETAIVIGGAPHVADMDLHPLAGITSIASNCFLRHPYFKPHYLMLSDRRPYIRENEAGRLARHAEDLRILLSITMFDPAVKCHGSPIQTRPPWRWFPWKVYGSVKAHNFDTFGKPLCSCATIGGPMVQAAAIMGAKRIGIVGIDMYAPKQGSMHFYKETHPYEGRSTATIQRDGTTMGPPKAMQRLADMKRELEARGVEVLNLSPNKGTPFAKAFGNYPYAKFVKGL</sequence>
<dbReference type="Gene3D" id="3.90.1480.10">
    <property type="entry name" value="Alpha-2,3-sialyltransferase"/>
    <property type="match status" value="1"/>
</dbReference>
<comment type="caution">
    <text evidence="1">The sequence shown here is derived from an EMBL/GenBank/DDBJ whole genome shotgun (WGS) entry which is preliminary data.</text>
</comment>